<keyword evidence="4" id="KW-1185">Reference proteome</keyword>
<dbReference type="EMBL" id="JAWWNJ010000001">
    <property type="protein sequence ID" value="KAK7063556.1"/>
    <property type="molecule type" value="Genomic_DNA"/>
</dbReference>
<gene>
    <name evidence="3" type="ORF">R3P38DRAFT_2819069</name>
</gene>
<organism evidence="3 4">
    <name type="scientific">Favolaschia claudopus</name>
    <dbReference type="NCBI Taxonomy" id="2862362"/>
    <lineage>
        <taxon>Eukaryota</taxon>
        <taxon>Fungi</taxon>
        <taxon>Dikarya</taxon>
        <taxon>Basidiomycota</taxon>
        <taxon>Agaricomycotina</taxon>
        <taxon>Agaricomycetes</taxon>
        <taxon>Agaricomycetidae</taxon>
        <taxon>Agaricales</taxon>
        <taxon>Marasmiineae</taxon>
        <taxon>Mycenaceae</taxon>
        <taxon>Favolaschia</taxon>
    </lineage>
</organism>
<proteinExistence type="predicted"/>
<feature type="domain" description="DUF6534" evidence="2">
    <location>
        <begin position="170"/>
        <end position="256"/>
    </location>
</feature>
<dbReference type="Pfam" id="PF20152">
    <property type="entry name" value="DUF6534"/>
    <property type="match status" value="1"/>
</dbReference>
<accession>A0AAW0EFT2</accession>
<reference evidence="3 4" key="1">
    <citation type="journal article" date="2024" name="J Genomics">
        <title>Draft genome sequencing and assembly of Favolaschia claudopus CIRM-BRFM 2984 isolated from oak limbs.</title>
        <authorList>
            <person name="Navarro D."/>
            <person name="Drula E."/>
            <person name="Chaduli D."/>
            <person name="Cazenave R."/>
            <person name="Ahrendt S."/>
            <person name="Wang J."/>
            <person name="Lipzen A."/>
            <person name="Daum C."/>
            <person name="Barry K."/>
            <person name="Grigoriev I.V."/>
            <person name="Favel A."/>
            <person name="Rosso M.N."/>
            <person name="Martin F."/>
        </authorList>
    </citation>
    <scope>NUCLEOTIDE SEQUENCE [LARGE SCALE GENOMIC DNA]</scope>
    <source>
        <strain evidence="3 4">CIRM-BRFM 2984</strain>
    </source>
</reference>
<evidence type="ECO:0000313" key="4">
    <source>
        <dbReference type="Proteomes" id="UP001362999"/>
    </source>
</evidence>
<keyword evidence="1" id="KW-1133">Transmembrane helix</keyword>
<dbReference type="InterPro" id="IPR045339">
    <property type="entry name" value="DUF6534"/>
</dbReference>
<dbReference type="PANTHER" id="PTHR40465:SF1">
    <property type="entry name" value="DUF6534 DOMAIN-CONTAINING PROTEIN"/>
    <property type="match status" value="1"/>
</dbReference>
<feature type="transmembrane region" description="Helical" evidence="1">
    <location>
        <begin position="233"/>
        <end position="252"/>
    </location>
</feature>
<evidence type="ECO:0000259" key="2">
    <source>
        <dbReference type="Pfam" id="PF20152"/>
    </source>
</evidence>
<keyword evidence="1" id="KW-0472">Membrane</keyword>
<feature type="transmembrane region" description="Helical" evidence="1">
    <location>
        <begin position="14"/>
        <end position="39"/>
    </location>
</feature>
<feature type="transmembrane region" description="Helical" evidence="1">
    <location>
        <begin position="122"/>
        <end position="141"/>
    </location>
</feature>
<protein>
    <recommendedName>
        <fullName evidence="2">DUF6534 domain-containing protein</fullName>
    </recommendedName>
</protein>
<comment type="caution">
    <text evidence="3">The sequence shown here is derived from an EMBL/GenBank/DDBJ whole genome shotgun (WGS) entry which is preliminary data.</text>
</comment>
<evidence type="ECO:0000256" key="1">
    <source>
        <dbReference type="SAM" id="Phobius"/>
    </source>
</evidence>
<name>A0AAW0EFT2_9AGAR</name>
<dbReference type="PANTHER" id="PTHR40465">
    <property type="entry name" value="CHROMOSOME 1, WHOLE GENOME SHOTGUN SEQUENCE"/>
    <property type="match status" value="1"/>
</dbReference>
<feature type="transmembrane region" description="Helical" evidence="1">
    <location>
        <begin position="87"/>
        <end position="110"/>
    </location>
</feature>
<evidence type="ECO:0000313" key="3">
    <source>
        <dbReference type="EMBL" id="KAK7063556.1"/>
    </source>
</evidence>
<dbReference type="Proteomes" id="UP001362999">
    <property type="component" value="Unassembled WGS sequence"/>
</dbReference>
<feature type="transmembrane region" description="Helical" evidence="1">
    <location>
        <begin position="51"/>
        <end position="75"/>
    </location>
</feature>
<sequence>MSAPGINIDVPRTLGALLIGAFFASMFSGVVHLQTLLYFRSYKADPLGFKSLVVAVWALDTLHTAFIWTGMWDYLIIFYGDDSKINSIPWCVSLTVVLTAMLTFLVHCFFAHRIWLLSKRNWVMVAPVFILALLRLGSATATTSQMFHYNAFDTFKLHARWIFTLGLSVSSAVDVLITALIFYLFHSTRPDAGHLKHVIDKLILYAFETGSLTCIGTILSLICWVVMSHNLIFLGLHFVIGKLYANSLLVTLNTRQNIRQSRAPATSVDRGPVIFVDSSSHHRSTKAAGPYGAHSTPAGDYHMDDYAGTSPKELQITVETTRSVQYEPASMYVSGKGRR</sequence>
<feature type="transmembrane region" description="Helical" evidence="1">
    <location>
        <begin position="161"/>
        <end position="185"/>
    </location>
</feature>
<keyword evidence="1" id="KW-0812">Transmembrane</keyword>
<feature type="transmembrane region" description="Helical" evidence="1">
    <location>
        <begin position="205"/>
        <end position="227"/>
    </location>
</feature>
<dbReference type="AlphaFoldDB" id="A0AAW0EFT2"/>